<reference evidence="16" key="1">
    <citation type="submission" date="2025-08" db="UniProtKB">
        <authorList>
            <consortium name="Ensembl"/>
        </authorList>
    </citation>
    <scope>IDENTIFICATION</scope>
</reference>
<dbReference type="PROSITE" id="PS50104">
    <property type="entry name" value="TIR"/>
    <property type="match status" value="1"/>
</dbReference>
<name>A0A8C5MVV2_9ANUR</name>
<evidence type="ECO:0000256" key="5">
    <source>
        <dbReference type="ARBA" id="ARBA00022692"/>
    </source>
</evidence>
<dbReference type="FunFam" id="3.40.50.10140:FF:000001">
    <property type="entry name" value="Toll-like receptor 2"/>
    <property type="match status" value="1"/>
</dbReference>
<keyword evidence="10 14" id="KW-0472">Membrane</keyword>
<dbReference type="GO" id="GO:0006954">
    <property type="term" value="P:inflammatory response"/>
    <property type="evidence" value="ECO:0007669"/>
    <property type="project" value="UniProtKB-KW"/>
</dbReference>
<evidence type="ECO:0000256" key="13">
    <source>
        <dbReference type="ARBA" id="ARBA00023198"/>
    </source>
</evidence>
<keyword evidence="8" id="KW-0391">Immunity</keyword>
<dbReference type="InterPro" id="IPR000157">
    <property type="entry name" value="TIR_dom"/>
</dbReference>
<evidence type="ECO:0000313" key="17">
    <source>
        <dbReference type="Proteomes" id="UP000694569"/>
    </source>
</evidence>
<keyword evidence="5 14" id="KW-0812">Transmembrane</keyword>
<sequence length="260" mass="31479">MPNLRYVYLKNVVFSCNCKFRGLLFWLKYETKVSIINFHAQICFMNNRNVNLLDFLHENCHDYSDFKIFISTFISTLLFMTISLFHDSILWYTMYLFYTVKCWLNHRLLQGGESEQYKYDVFVSYNTSDEHWIIEELLPNLEQKGPSFYRVCIHNRDFEIGRDIVENIVDSIYKSRWTVCIITRSYLQSHWCSLEMRMATYRLIAESKDSLLLIFLDKISKEEIQCYHRLTKLLDKKTYLEWPEDSKGQELFWVRLKNKS</sequence>
<evidence type="ECO:0000256" key="2">
    <source>
        <dbReference type="ARBA" id="ARBA00009634"/>
    </source>
</evidence>
<evidence type="ECO:0000256" key="3">
    <source>
        <dbReference type="ARBA" id="ARBA00022588"/>
    </source>
</evidence>
<accession>A0A8C5MVV2</accession>
<evidence type="ECO:0000256" key="7">
    <source>
        <dbReference type="ARBA" id="ARBA00022737"/>
    </source>
</evidence>
<feature type="domain" description="TIR" evidence="15">
    <location>
        <begin position="117"/>
        <end position="260"/>
    </location>
</feature>
<reference evidence="16" key="2">
    <citation type="submission" date="2025-09" db="UniProtKB">
        <authorList>
            <consortium name="Ensembl"/>
        </authorList>
    </citation>
    <scope>IDENTIFICATION</scope>
</reference>
<dbReference type="GO" id="GO:0045087">
    <property type="term" value="P:innate immune response"/>
    <property type="evidence" value="ECO:0007669"/>
    <property type="project" value="UniProtKB-KW"/>
</dbReference>
<feature type="transmembrane region" description="Helical" evidence="14">
    <location>
        <begin position="66"/>
        <end position="85"/>
    </location>
</feature>
<keyword evidence="17" id="KW-1185">Reference proteome</keyword>
<dbReference type="PANTHER" id="PTHR24365">
    <property type="entry name" value="TOLL-LIKE RECEPTOR"/>
    <property type="match status" value="1"/>
</dbReference>
<dbReference type="OrthoDB" id="1081807at2759"/>
<evidence type="ECO:0000256" key="12">
    <source>
        <dbReference type="ARBA" id="ARBA00023180"/>
    </source>
</evidence>
<dbReference type="GO" id="GO:0002224">
    <property type="term" value="P:toll-like receptor signaling pathway"/>
    <property type="evidence" value="ECO:0007669"/>
    <property type="project" value="TreeGrafter"/>
</dbReference>
<dbReference type="Pfam" id="PF01582">
    <property type="entry name" value="TIR"/>
    <property type="match status" value="1"/>
</dbReference>
<dbReference type="Gene3D" id="3.40.50.10140">
    <property type="entry name" value="Toll/interleukin-1 receptor homology (TIR) domain"/>
    <property type="match status" value="1"/>
</dbReference>
<proteinExistence type="inferred from homology"/>
<evidence type="ECO:0000259" key="15">
    <source>
        <dbReference type="PROSITE" id="PS50104"/>
    </source>
</evidence>
<evidence type="ECO:0000256" key="1">
    <source>
        <dbReference type="ARBA" id="ARBA00004479"/>
    </source>
</evidence>
<evidence type="ECO:0000313" key="16">
    <source>
        <dbReference type="Ensembl" id="ENSLLEP00000020447.1"/>
    </source>
</evidence>
<evidence type="ECO:0000256" key="10">
    <source>
        <dbReference type="ARBA" id="ARBA00023136"/>
    </source>
</evidence>
<keyword evidence="11" id="KW-0675">Receptor</keyword>
<dbReference type="PANTHER" id="PTHR24365:SF545">
    <property type="entry name" value="TOLL-LIKE RECEPTOR 12"/>
    <property type="match status" value="1"/>
</dbReference>
<comment type="subcellular location">
    <subcellularLocation>
        <location evidence="1">Membrane</location>
        <topology evidence="1">Single-pass type I membrane protein</topology>
    </subcellularLocation>
</comment>
<evidence type="ECO:0000256" key="9">
    <source>
        <dbReference type="ARBA" id="ARBA00022989"/>
    </source>
</evidence>
<keyword evidence="4" id="KW-0433">Leucine-rich repeat</keyword>
<protein>
    <recommendedName>
        <fullName evidence="15">TIR domain-containing protein</fullName>
    </recommendedName>
</protein>
<comment type="similarity">
    <text evidence="2">Belongs to the Toll-like receptor family.</text>
</comment>
<keyword evidence="7" id="KW-0677">Repeat</keyword>
<evidence type="ECO:0000256" key="6">
    <source>
        <dbReference type="ARBA" id="ARBA00022729"/>
    </source>
</evidence>
<dbReference type="Ensembl" id="ENSLLET00000021251.1">
    <property type="protein sequence ID" value="ENSLLEP00000020447.1"/>
    <property type="gene ID" value="ENSLLEG00000012935.1"/>
</dbReference>
<evidence type="ECO:0000256" key="4">
    <source>
        <dbReference type="ARBA" id="ARBA00022614"/>
    </source>
</evidence>
<dbReference type="GO" id="GO:0005886">
    <property type="term" value="C:plasma membrane"/>
    <property type="evidence" value="ECO:0007669"/>
    <property type="project" value="TreeGrafter"/>
</dbReference>
<evidence type="ECO:0000256" key="14">
    <source>
        <dbReference type="SAM" id="Phobius"/>
    </source>
</evidence>
<keyword evidence="9 14" id="KW-1133">Transmembrane helix</keyword>
<dbReference type="InterPro" id="IPR035897">
    <property type="entry name" value="Toll_tir_struct_dom_sf"/>
</dbReference>
<dbReference type="GO" id="GO:0038023">
    <property type="term" value="F:signaling receptor activity"/>
    <property type="evidence" value="ECO:0007669"/>
    <property type="project" value="TreeGrafter"/>
</dbReference>
<keyword evidence="6" id="KW-0732">Signal</keyword>
<dbReference type="Proteomes" id="UP000694569">
    <property type="component" value="Unplaced"/>
</dbReference>
<dbReference type="PRINTS" id="PR01537">
    <property type="entry name" value="INTRLKN1R1F"/>
</dbReference>
<keyword evidence="12" id="KW-0325">Glycoprotein</keyword>
<keyword evidence="13" id="KW-0395">Inflammatory response</keyword>
<dbReference type="AlphaFoldDB" id="A0A8C5MVV2"/>
<dbReference type="GeneTree" id="ENSGT00940000166466"/>
<evidence type="ECO:0000256" key="8">
    <source>
        <dbReference type="ARBA" id="ARBA00022859"/>
    </source>
</evidence>
<organism evidence="16 17">
    <name type="scientific">Leptobrachium leishanense</name>
    <name type="common">Leishan spiny toad</name>
    <dbReference type="NCBI Taxonomy" id="445787"/>
    <lineage>
        <taxon>Eukaryota</taxon>
        <taxon>Metazoa</taxon>
        <taxon>Chordata</taxon>
        <taxon>Craniata</taxon>
        <taxon>Vertebrata</taxon>
        <taxon>Euteleostomi</taxon>
        <taxon>Amphibia</taxon>
        <taxon>Batrachia</taxon>
        <taxon>Anura</taxon>
        <taxon>Pelobatoidea</taxon>
        <taxon>Megophryidae</taxon>
        <taxon>Leptobrachium</taxon>
    </lineage>
</organism>
<dbReference type="SUPFAM" id="SSF52200">
    <property type="entry name" value="Toll/Interleukin receptor TIR domain"/>
    <property type="match status" value="1"/>
</dbReference>
<dbReference type="SMART" id="SM00255">
    <property type="entry name" value="TIR"/>
    <property type="match status" value="1"/>
</dbReference>
<evidence type="ECO:0000256" key="11">
    <source>
        <dbReference type="ARBA" id="ARBA00023170"/>
    </source>
</evidence>
<keyword evidence="3" id="KW-0399">Innate immunity</keyword>